<evidence type="ECO:0000313" key="4">
    <source>
        <dbReference type="Proteomes" id="UP000030512"/>
    </source>
</evidence>
<dbReference type="AlphaFoldDB" id="A0A126T4D5"/>
<proteinExistence type="predicted"/>
<evidence type="ECO:0000256" key="1">
    <source>
        <dbReference type="ARBA" id="ARBA00022723"/>
    </source>
</evidence>
<evidence type="ECO:0000259" key="2">
    <source>
        <dbReference type="PROSITE" id="PS50846"/>
    </source>
</evidence>
<dbReference type="STRING" id="1538553.JT25_010675"/>
<dbReference type="GO" id="GO:0046872">
    <property type="term" value="F:metal ion binding"/>
    <property type="evidence" value="ECO:0007669"/>
    <property type="project" value="UniProtKB-KW"/>
</dbReference>
<reference evidence="3 4" key="1">
    <citation type="journal article" date="2015" name="Environ. Microbiol.">
        <title>Methane oxidation coupled to nitrate reduction under hypoxia by the Gammaproteobacterium Methylomonas denitrificans, sp. nov. type strain FJG1.</title>
        <authorList>
            <person name="Kits K.D."/>
            <person name="Klotz M.G."/>
            <person name="Stein L.Y."/>
        </authorList>
    </citation>
    <scope>NUCLEOTIDE SEQUENCE [LARGE SCALE GENOMIC DNA]</scope>
    <source>
        <strain evidence="3 4">FJG1</strain>
    </source>
</reference>
<keyword evidence="1" id="KW-0479">Metal-binding</keyword>
<evidence type="ECO:0000313" key="3">
    <source>
        <dbReference type="EMBL" id="AMK76945.1"/>
    </source>
</evidence>
<organism evidence="3 4">
    <name type="scientific">Methylomonas denitrificans</name>
    <dbReference type="NCBI Taxonomy" id="1538553"/>
    <lineage>
        <taxon>Bacteria</taxon>
        <taxon>Pseudomonadati</taxon>
        <taxon>Pseudomonadota</taxon>
        <taxon>Gammaproteobacteria</taxon>
        <taxon>Methylococcales</taxon>
        <taxon>Methylococcaceae</taxon>
        <taxon>Methylomonas</taxon>
    </lineage>
</organism>
<dbReference type="PROSITE" id="PS01047">
    <property type="entry name" value="HMA_1"/>
    <property type="match status" value="1"/>
</dbReference>
<dbReference type="EMBL" id="CP014476">
    <property type="protein sequence ID" value="AMK76945.1"/>
    <property type="molecule type" value="Genomic_DNA"/>
</dbReference>
<dbReference type="CDD" id="cd00371">
    <property type="entry name" value="HMA"/>
    <property type="match status" value="1"/>
</dbReference>
<dbReference type="PROSITE" id="PS50846">
    <property type="entry name" value="HMA_2"/>
    <property type="match status" value="1"/>
</dbReference>
<name>A0A126T4D5_9GAMM</name>
<gene>
    <name evidence="3" type="ORF">JT25_010675</name>
</gene>
<protein>
    <recommendedName>
        <fullName evidence="2">HMA domain-containing protein</fullName>
    </recommendedName>
</protein>
<dbReference type="OrthoDB" id="9814359at2"/>
<accession>A0A126T4D5</accession>
<feature type="domain" description="HMA" evidence="2">
    <location>
        <begin position="2"/>
        <end position="66"/>
    </location>
</feature>
<dbReference type="RefSeq" id="WP_062328557.1">
    <property type="nucleotide sequence ID" value="NZ_CP014476.1"/>
</dbReference>
<sequence length="85" mass="9358">MWTKKLKIDGMTCPSCVDGIEKKLNALDGVEIKVSYPEGIGILTVTGDARLESLIEHIAQKGYQVKEIDDKRAESDECSVSPRCC</sequence>
<keyword evidence="4" id="KW-1185">Reference proteome</keyword>
<dbReference type="Pfam" id="PF00403">
    <property type="entry name" value="HMA"/>
    <property type="match status" value="1"/>
</dbReference>
<dbReference type="Gene3D" id="3.30.70.100">
    <property type="match status" value="1"/>
</dbReference>
<dbReference type="InterPro" id="IPR006121">
    <property type="entry name" value="HMA_dom"/>
</dbReference>
<dbReference type="InterPro" id="IPR036163">
    <property type="entry name" value="HMA_dom_sf"/>
</dbReference>
<dbReference type="InterPro" id="IPR017969">
    <property type="entry name" value="Heavy-metal-associated_CS"/>
</dbReference>
<dbReference type="KEGG" id="mdn:JT25_010675"/>
<dbReference type="Proteomes" id="UP000030512">
    <property type="component" value="Chromosome"/>
</dbReference>
<dbReference type="SUPFAM" id="SSF55008">
    <property type="entry name" value="HMA, heavy metal-associated domain"/>
    <property type="match status" value="1"/>
</dbReference>